<dbReference type="InterPro" id="IPR003111">
    <property type="entry name" value="Lon_prtase_N"/>
</dbReference>
<evidence type="ECO:0000313" key="3">
    <source>
        <dbReference type="EMBL" id="CAG9286773.1"/>
    </source>
</evidence>
<dbReference type="SUPFAM" id="SSF88697">
    <property type="entry name" value="PUA domain-like"/>
    <property type="match status" value="1"/>
</dbReference>
<proteinExistence type="predicted"/>
<evidence type="ECO:0000256" key="1">
    <source>
        <dbReference type="SAM" id="SignalP"/>
    </source>
</evidence>
<protein>
    <recommendedName>
        <fullName evidence="2">Lon N-terminal domain-containing protein</fullName>
    </recommendedName>
</protein>
<dbReference type="Pfam" id="PF02190">
    <property type="entry name" value="LON_substr_bdg"/>
    <property type="match status" value="1"/>
</dbReference>
<name>A0A8J9S8W6_PHATR</name>
<dbReference type="Gene3D" id="2.30.130.40">
    <property type="entry name" value="LON domain-like"/>
    <property type="match status" value="1"/>
</dbReference>
<dbReference type="EMBL" id="OU594964">
    <property type="protein sequence ID" value="CAG9286773.1"/>
    <property type="molecule type" value="Genomic_DNA"/>
</dbReference>
<keyword evidence="1" id="KW-0732">Signal</keyword>
<feature type="chain" id="PRO_5035428183" description="Lon N-terminal domain-containing protein" evidence="1">
    <location>
        <begin position="22"/>
        <end position="293"/>
    </location>
</feature>
<gene>
    <name evidence="3" type="ORF">PTTT1_LOCUS33411</name>
</gene>
<reference evidence="3" key="1">
    <citation type="submission" date="2022-02" db="EMBL/GenBank/DDBJ databases">
        <authorList>
            <person name="Giguere J D."/>
        </authorList>
    </citation>
    <scope>NUCLEOTIDE SEQUENCE</scope>
    <source>
        <strain evidence="3">CCAP 1055/1</strain>
    </source>
</reference>
<dbReference type="SMART" id="SM00464">
    <property type="entry name" value="LON"/>
    <property type="match status" value="1"/>
</dbReference>
<accession>A0A8J9S8W6</accession>
<dbReference type="Proteomes" id="UP000836788">
    <property type="component" value="Chromosome 23"/>
</dbReference>
<evidence type="ECO:0000259" key="2">
    <source>
        <dbReference type="SMART" id="SM00464"/>
    </source>
</evidence>
<dbReference type="InterPro" id="IPR046336">
    <property type="entry name" value="Lon_prtase_N_sf"/>
</dbReference>
<dbReference type="InterPro" id="IPR015947">
    <property type="entry name" value="PUA-like_sf"/>
</dbReference>
<dbReference type="OMA" id="IRPALLC"/>
<organism evidence="3">
    <name type="scientific">Phaeodactylum tricornutum</name>
    <name type="common">Diatom</name>
    <dbReference type="NCBI Taxonomy" id="2850"/>
    <lineage>
        <taxon>Eukaryota</taxon>
        <taxon>Sar</taxon>
        <taxon>Stramenopiles</taxon>
        <taxon>Ochrophyta</taxon>
        <taxon>Bacillariophyta</taxon>
        <taxon>Bacillariophyceae</taxon>
        <taxon>Bacillariophycidae</taxon>
        <taxon>Naviculales</taxon>
        <taxon>Phaeodactylaceae</taxon>
        <taxon>Phaeodactylum</taxon>
    </lineage>
</organism>
<dbReference type="AlphaFoldDB" id="A0A8J9S8W6"/>
<feature type="domain" description="Lon N-terminal" evidence="2">
    <location>
        <begin position="66"/>
        <end position="281"/>
    </location>
</feature>
<feature type="signal peptide" evidence="1">
    <location>
        <begin position="1"/>
        <end position="21"/>
    </location>
</feature>
<sequence length="293" mass="32536">MMVAGHCSLLIGCLLMASAVAFAPSNPRRLSQTVSSQSQLRAAPDDVDFMASLRTRMDEVGDRDTKLPLVVLDSMLPRQVLKISVSNPVFMELIRTRLVEENPCFGMLGMARLQTGEQVHLRSGVEVQIVGKPKVLDDGIKLQLQATRRFRIDGDVENAKEGWTEGRVRFLDSVEEEAKEEETDGIMLARAMSKARKLEPLVDQWIELARESERQPGQIDQLLLDLGDIPDDDEPSERAFWVGALINPIPAMGVALEIRPALLTAQTADQRADIALRGIQNSIQHMNGSKKLF</sequence>